<dbReference type="SMART" id="SM00052">
    <property type="entry name" value="EAL"/>
    <property type="match status" value="1"/>
</dbReference>
<dbReference type="NCBIfam" id="TIGR00229">
    <property type="entry name" value="sensory_box"/>
    <property type="match status" value="2"/>
</dbReference>
<dbReference type="PROSITE" id="PS50113">
    <property type="entry name" value="PAC"/>
    <property type="match status" value="1"/>
</dbReference>
<dbReference type="InterPro" id="IPR001633">
    <property type="entry name" value="EAL_dom"/>
</dbReference>
<accession>A0ABV4NBD0</accession>
<dbReference type="Gene3D" id="3.30.450.20">
    <property type="entry name" value="PAS domain"/>
    <property type="match status" value="2"/>
</dbReference>
<dbReference type="InterPro" id="IPR001610">
    <property type="entry name" value="PAC"/>
</dbReference>
<dbReference type="SUPFAM" id="SSF55073">
    <property type="entry name" value="Nucleotide cyclase"/>
    <property type="match status" value="1"/>
</dbReference>
<keyword evidence="1" id="KW-0812">Transmembrane</keyword>
<dbReference type="PROSITE" id="PS50887">
    <property type="entry name" value="GGDEF"/>
    <property type="match status" value="1"/>
</dbReference>
<sequence length="1063" mass="121530">MRFSLFILMMVCSFFAIAQQKVIAQPKEIAQQKEMAKPKDVLVVHSYHQGFFWTDGFQEGLSKPLNDEGISYRVVYLDAKRVQSQAYLEKVYQLYKSKFSHEEFSAVVVSDNIALHLMQRLAPELKGTPVIFGGINDYSPEMHKDLNATGITEDIDILNNLNLIQRLQASVDTVYIVSDYSVTGEAVRAQVDSFLAQNPEFNDLVEHFTPDTYQELIQFSQRSDMTNSVLFWVYYRDRNGYISSEDDWRKLNQLTNVPIYMVHDLGLGFGAVGGVIQSGSSQGRETGEVLVDVLASPNEPLPRAKSGSSEVKLDHQQLNRWNLGAETEASVTLLNKPESFITRYRDEIRTIGSVFLLMAIVIFILIYYVNRLRISEKNSRKNQLLLESIFDQSLQFMGIVEQNGVLVSSNTQLHELLYNQGYKLGSPLFEHQHWEDSASQTLKDYFAAGTPHSALRFEGEVWCQDRGSMVLEVSLKPMPNSDLEDVQFLLEARDITSRKLTENKLFQREANLKLYYDKQPVMMITLDGNNRIQQANQFAEQLLGYPLDELLGHRPREFYLEKNVMIPRQVLLLPQQSLKGVWRRDIQYRHADGHTIWIRENIRPLVDSDQLLIVGEDISETHALSEQLEYQARYDLLTNTFNRNHFEQELEKALKEVASHMRTHAMLFLDLDQLKVLNDTAGHEAGDAAILFCAGLLEDVLPYNAILARMGGDEFAVLLKDCTERDAINVCRSIISTMREAPFLWDDIRLNLTSSIGIRLIDHTASSPQMVHAQADAACHIAKEEGRNRYNLYHQDDEDLRRRHLEMECVNLVHDALAHDRLELFAQRILGLDSDHDKMHFEILARIKNSKGEYISPGIFVPASERYNVAHNIDRQVIKQTLQWLEDNFETFNDLGLCSINLSGHSMGNQEFIDFFLESLKTTRVPNCKICLEITETAAMSNMSQAIEFFTKVKELGCLIALDDFGSGLSSFGYLKKLPVDIVKIDGLFVRDIDVNEMDRVMVRSINDLAKQMGKRTVAEFVENTQIIDRLMELGVDYAQGYIIGKPKPLAELVEELIREKNI</sequence>
<dbReference type="InterPro" id="IPR029787">
    <property type="entry name" value="Nucleotide_cyclase"/>
</dbReference>
<dbReference type="PROSITE" id="PS50112">
    <property type="entry name" value="PAS"/>
    <property type="match status" value="1"/>
</dbReference>
<dbReference type="NCBIfam" id="TIGR00254">
    <property type="entry name" value="GGDEF"/>
    <property type="match status" value="1"/>
</dbReference>
<evidence type="ECO:0000259" key="3">
    <source>
        <dbReference type="PROSITE" id="PS50112"/>
    </source>
</evidence>
<reference evidence="7 8" key="1">
    <citation type="journal article" date="2024" name="ISME J.">
        <title>Tailless and filamentous prophages are predominant in marine Vibrio.</title>
        <authorList>
            <person name="Steensen K."/>
            <person name="Seneca J."/>
            <person name="Bartlau N."/>
            <person name="Yu X.A."/>
            <person name="Hussain F.A."/>
            <person name="Polz M.F."/>
        </authorList>
    </citation>
    <scope>NUCLEOTIDE SEQUENCE [LARGE SCALE GENOMIC DNA]</scope>
    <source>
        <strain evidence="7 8">10N.222.51.A1</strain>
    </source>
</reference>
<evidence type="ECO:0000259" key="6">
    <source>
        <dbReference type="PROSITE" id="PS50887"/>
    </source>
</evidence>
<evidence type="ECO:0000259" key="5">
    <source>
        <dbReference type="PROSITE" id="PS50883"/>
    </source>
</evidence>
<feature type="domain" description="PAS" evidence="3">
    <location>
        <begin position="508"/>
        <end position="552"/>
    </location>
</feature>
<dbReference type="InterPro" id="IPR035965">
    <property type="entry name" value="PAS-like_dom_sf"/>
</dbReference>
<dbReference type="SMART" id="SM00267">
    <property type="entry name" value="GGDEF"/>
    <property type="match status" value="1"/>
</dbReference>
<dbReference type="SMART" id="SM00091">
    <property type="entry name" value="PAS"/>
    <property type="match status" value="2"/>
</dbReference>
<dbReference type="Proteomes" id="UP001570417">
    <property type="component" value="Unassembled WGS sequence"/>
</dbReference>
<keyword evidence="1" id="KW-1133">Transmembrane helix</keyword>
<keyword evidence="2" id="KW-0732">Signal</keyword>
<feature type="chain" id="PRO_5046318944" evidence="2">
    <location>
        <begin position="19"/>
        <end position="1063"/>
    </location>
</feature>
<dbReference type="EMBL" id="JBFRUW010000036">
    <property type="protein sequence ID" value="MFA0568715.1"/>
    <property type="molecule type" value="Genomic_DNA"/>
</dbReference>
<dbReference type="InterPro" id="IPR000160">
    <property type="entry name" value="GGDEF_dom"/>
</dbReference>
<dbReference type="Pfam" id="PF00990">
    <property type="entry name" value="GGDEF"/>
    <property type="match status" value="1"/>
</dbReference>
<dbReference type="SMART" id="SM00086">
    <property type="entry name" value="PAC"/>
    <property type="match status" value="2"/>
</dbReference>
<dbReference type="PANTHER" id="PTHR44757:SF4">
    <property type="entry name" value="DIGUANYLATE CYCLASE DGCE-RELATED"/>
    <property type="match status" value="1"/>
</dbReference>
<evidence type="ECO:0000313" key="7">
    <source>
        <dbReference type="EMBL" id="MFA0568715.1"/>
    </source>
</evidence>
<dbReference type="InterPro" id="IPR052155">
    <property type="entry name" value="Biofilm_reg_signaling"/>
</dbReference>
<evidence type="ECO:0000256" key="1">
    <source>
        <dbReference type="SAM" id="Phobius"/>
    </source>
</evidence>
<gene>
    <name evidence="7" type="ORF">AB4566_10545</name>
</gene>
<name>A0ABV4NBD0_9VIBR</name>
<proteinExistence type="predicted"/>
<dbReference type="PROSITE" id="PS50883">
    <property type="entry name" value="EAL"/>
    <property type="match status" value="1"/>
</dbReference>
<comment type="caution">
    <text evidence="7">The sequence shown here is derived from an EMBL/GenBank/DDBJ whole genome shotgun (WGS) entry which is preliminary data.</text>
</comment>
<dbReference type="InterPro" id="IPR000700">
    <property type="entry name" value="PAS-assoc_C"/>
</dbReference>
<dbReference type="InterPro" id="IPR043128">
    <property type="entry name" value="Rev_trsase/Diguanyl_cyclase"/>
</dbReference>
<dbReference type="InterPro" id="IPR035919">
    <property type="entry name" value="EAL_sf"/>
</dbReference>
<keyword evidence="1" id="KW-0472">Membrane</keyword>
<feature type="transmembrane region" description="Helical" evidence="1">
    <location>
        <begin position="351"/>
        <end position="370"/>
    </location>
</feature>
<evidence type="ECO:0000256" key="2">
    <source>
        <dbReference type="SAM" id="SignalP"/>
    </source>
</evidence>
<dbReference type="CDD" id="cd01948">
    <property type="entry name" value="EAL"/>
    <property type="match status" value="1"/>
</dbReference>
<dbReference type="Gene3D" id="3.20.20.450">
    <property type="entry name" value="EAL domain"/>
    <property type="match status" value="1"/>
</dbReference>
<dbReference type="PANTHER" id="PTHR44757">
    <property type="entry name" value="DIGUANYLATE CYCLASE DGCP"/>
    <property type="match status" value="1"/>
</dbReference>
<keyword evidence="8" id="KW-1185">Reference proteome</keyword>
<dbReference type="Pfam" id="PF00563">
    <property type="entry name" value="EAL"/>
    <property type="match status" value="1"/>
</dbReference>
<organism evidence="7 8">
    <name type="scientific">Vibrio gallaecicus</name>
    <dbReference type="NCBI Taxonomy" id="552386"/>
    <lineage>
        <taxon>Bacteria</taxon>
        <taxon>Pseudomonadati</taxon>
        <taxon>Pseudomonadota</taxon>
        <taxon>Gammaproteobacteria</taxon>
        <taxon>Vibrionales</taxon>
        <taxon>Vibrionaceae</taxon>
        <taxon>Vibrio</taxon>
    </lineage>
</organism>
<dbReference type="SUPFAM" id="SSF141868">
    <property type="entry name" value="EAL domain-like"/>
    <property type="match status" value="1"/>
</dbReference>
<protein>
    <submittedName>
        <fullName evidence="7">EAL domain-containing protein</fullName>
    </submittedName>
</protein>
<dbReference type="Gene3D" id="3.30.70.270">
    <property type="match status" value="1"/>
</dbReference>
<dbReference type="Pfam" id="PF13426">
    <property type="entry name" value="PAS_9"/>
    <property type="match status" value="2"/>
</dbReference>
<feature type="domain" description="EAL" evidence="5">
    <location>
        <begin position="806"/>
        <end position="1061"/>
    </location>
</feature>
<dbReference type="CDD" id="cd00130">
    <property type="entry name" value="PAS"/>
    <property type="match status" value="1"/>
</dbReference>
<dbReference type="RefSeq" id="WP_372266076.1">
    <property type="nucleotide sequence ID" value="NZ_JBFRUW010000036.1"/>
</dbReference>
<dbReference type="CDD" id="cd01949">
    <property type="entry name" value="GGDEF"/>
    <property type="match status" value="1"/>
</dbReference>
<feature type="signal peptide" evidence="2">
    <location>
        <begin position="1"/>
        <end position="18"/>
    </location>
</feature>
<evidence type="ECO:0000313" key="8">
    <source>
        <dbReference type="Proteomes" id="UP001570417"/>
    </source>
</evidence>
<dbReference type="SUPFAM" id="SSF55785">
    <property type="entry name" value="PYP-like sensor domain (PAS domain)"/>
    <property type="match status" value="2"/>
</dbReference>
<feature type="domain" description="GGDEF" evidence="6">
    <location>
        <begin position="662"/>
        <end position="795"/>
    </location>
</feature>
<dbReference type="InterPro" id="IPR000014">
    <property type="entry name" value="PAS"/>
</dbReference>
<evidence type="ECO:0000259" key="4">
    <source>
        <dbReference type="PROSITE" id="PS50113"/>
    </source>
</evidence>
<feature type="domain" description="PAC" evidence="4">
    <location>
        <begin position="455"/>
        <end position="507"/>
    </location>
</feature>